<evidence type="ECO:0000313" key="2">
    <source>
        <dbReference type="Proteomes" id="UP000824469"/>
    </source>
</evidence>
<protein>
    <submittedName>
        <fullName evidence="1">Uncharacterized protein</fullName>
    </submittedName>
</protein>
<reference evidence="1 2" key="1">
    <citation type="journal article" date="2021" name="Nat. Plants">
        <title>The Taxus genome provides insights into paclitaxel biosynthesis.</title>
        <authorList>
            <person name="Xiong X."/>
            <person name="Gou J."/>
            <person name="Liao Q."/>
            <person name="Li Y."/>
            <person name="Zhou Q."/>
            <person name="Bi G."/>
            <person name="Li C."/>
            <person name="Du R."/>
            <person name="Wang X."/>
            <person name="Sun T."/>
            <person name="Guo L."/>
            <person name="Liang H."/>
            <person name="Lu P."/>
            <person name="Wu Y."/>
            <person name="Zhang Z."/>
            <person name="Ro D.K."/>
            <person name="Shang Y."/>
            <person name="Huang S."/>
            <person name="Yan J."/>
        </authorList>
    </citation>
    <scope>NUCLEOTIDE SEQUENCE [LARGE SCALE GENOMIC DNA]</scope>
    <source>
        <strain evidence="1">Ta-2019</strain>
    </source>
</reference>
<organism evidence="1 2">
    <name type="scientific">Taxus chinensis</name>
    <name type="common">Chinese yew</name>
    <name type="synonym">Taxus wallichiana var. chinensis</name>
    <dbReference type="NCBI Taxonomy" id="29808"/>
    <lineage>
        <taxon>Eukaryota</taxon>
        <taxon>Viridiplantae</taxon>
        <taxon>Streptophyta</taxon>
        <taxon>Embryophyta</taxon>
        <taxon>Tracheophyta</taxon>
        <taxon>Spermatophyta</taxon>
        <taxon>Pinopsida</taxon>
        <taxon>Pinidae</taxon>
        <taxon>Conifers II</taxon>
        <taxon>Cupressales</taxon>
        <taxon>Taxaceae</taxon>
        <taxon>Taxus</taxon>
    </lineage>
</organism>
<name>A0AA38L8V9_TAXCH</name>
<dbReference type="AlphaFoldDB" id="A0AA38L8V9"/>
<keyword evidence="2" id="KW-1185">Reference proteome</keyword>
<evidence type="ECO:0000313" key="1">
    <source>
        <dbReference type="EMBL" id="KAH9311782.1"/>
    </source>
</evidence>
<proteinExistence type="predicted"/>
<feature type="non-terminal residue" evidence="1">
    <location>
        <position position="70"/>
    </location>
</feature>
<gene>
    <name evidence="1" type="ORF">KI387_026817</name>
</gene>
<dbReference type="EMBL" id="JAHRHJ020000006">
    <property type="protein sequence ID" value="KAH9311782.1"/>
    <property type="molecule type" value="Genomic_DNA"/>
</dbReference>
<accession>A0AA38L8V9</accession>
<comment type="caution">
    <text evidence="1">The sequence shown here is derived from an EMBL/GenBank/DDBJ whole genome shotgun (WGS) entry which is preliminary data.</text>
</comment>
<feature type="non-terminal residue" evidence="1">
    <location>
        <position position="1"/>
    </location>
</feature>
<dbReference type="Proteomes" id="UP000824469">
    <property type="component" value="Unassembled WGS sequence"/>
</dbReference>
<sequence>VDKHLTLGDYAMVKDQILDFIGEPSLEACFKEGKIEEVQFECACLEKEKGKLVYLIDDEEVENLDVNHIE</sequence>